<keyword evidence="3" id="KW-1185">Reference proteome</keyword>
<dbReference type="AlphaFoldDB" id="A0AAI8VU65"/>
<keyword evidence="1" id="KW-0472">Membrane</keyword>
<dbReference type="InterPro" id="IPR057394">
    <property type="entry name" value="PIGBOS1"/>
</dbReference>
<dbReference type="Proteomes" id="UP001295740">
    <property type="component" value="Unassembled WGS sequence"/>
</dbReference>
<name>A0AAI8VU65_9PEZI</name>
<comment type="caution">
    <text evidence="2">The sequence shown here is derived from an EMBL/GenBank/DDBJ whole genome shotgun (WGS) entry which is preliminary data.</text>
</comment>
<organism evidence="2 3">
    <name type="scientific">Anthostomella pinea</name>
    <dbReference type="NCBI Taxonomy" id="933095"/>
    <lineage>
        <taxon>Eukaryota</taxon>
        <taxon>Fungi</taxon>
        <taxon>Dikarya</taxon>
        <taxon>Ascomycota</taxon>
        <taxon>Pezizomycotina</taxon>
        <taxon>Sordariomycetes</taxon>
        <taxon>Xylariomycetidae</taxon>
        <taxon>Xylariales</taxon>
        <taxon>Xylariaceae</taxon>
        <taxon>Anthostomella</taxon>
    </lineage>
</organism>
<keyword evidence="1" id="KW-1133">Transmembrane helix</keyword>
<keyword evidence="1" id="KW-0812">Transmembrane</keyword>
<dbReference type="EMBL" id="CAUWAG010000018">
    <property type="protein sequence ID" value="CAJ2510739.1"/>
    <property type="molecule type" value="Genomic_DNA"/>
</dbReference>
<proteinExistence type="predicted"/>
<accession>A0AAI8VU65</accession>
<feature type="transmembrane region" description="Helical" evidence="1">
    <location>
        <begin position="7"/>
        <end position="26"/>
    </location>
</feature>
<evidence type="ECO:0000313" key="2">
    <source>
        <dbReference type="EMBL" id="CAJ2510739.1"/>
    </source>
</evidence>
<protein>
    <submittedName>
        <fullName evidence="2">Uu.00g063640.m01.CDS01</fullName>
    </submittedName>
</protein>
<evidence type="ECO:0000256" key="1">
    <source>
        <dbReference type="SAM" id="Phobius"/>
    </source>
</evidence>
<dbReference type="Pfam" id="PF23670">
    <property type="entry name" value="PIGBOS1"/>
    <property type="match status" value="1"/>
</dbReference>
<reference evidence="2" key="1">
    <citation type="submission" date="2023-10" db="EMBL/GenBank/DDBJ databases">
        <authorList>
            <person name="Hackl T."/>
        </authorList>
    </citation>
    <scope>NUCLEOTIDE SEQUENCE</scope>
</reference>
<evidence type="ECO:0000313" key="3">
    <source>
        <dbReference type="Proteomes" id="UP001295740"/>
    </source>
</evidence>
<gene>
    <name evidence="2" type="ORF">KHLLAP_LOCUS11207</name>
</gene>
<sequence>MSSFGRNFIPFCIAVVFGVANGYYAFSPYFKDQKDTLQMPIAKDTAEDANVKRAAALQPGQPPRDPPSNR</sequence>